<evidence type="ECO:0000313" key="2">
    <source>
        <dbReference type="EMBL" id="GBM13118.1"/>
    </source>
</evidence>
<organism evidence="2 3">
    <name type="scientific">Araneus ventricosus</name>
    <name type="common">Orbweaver spider</name>
    <name type="synonym">Epeira ventricosa</name>
    <dbReference type="NCBI Taxonomy" id="182803"/>
    <lineage>
        <taxon>Eukaryota</taxon>
        <taxon>Metazoa</taxon>
        <taxon>Ecdysozoa</taxon>
        <taxon>Arthropoda</taxon>
        <taxon>Chelicerata</taxon>
        <taxon>Arachnida</taxon>
        <taxon>Araneae</taxon>
        <taxon>Araneomorphae</taxon>
        <taxon>Entelegynae</taxon>
        <taxon>Araneoidea</taxon>
        <taxon>Araneidae</taxon>
        <taxon>Araneus</taxon>
    </lineage>
</organism>
<dbReference type="GO" id="GO:0003676">
    <property type="term" value="F:nucleic acid binding"/>
    <property type="evidence" value="ECO:0007669"/>
    <property type="project" value="InterPro"/>
</dbReference>
<reference evidence="2 3" key="1">
    <citation type="journal article" date="2019" name="Sci. Rep.">
        <title>Orb-weaving spider Araneus ventricosus genome elucidates the spidroin gene catalogue.</title>
        <authorList>
            <person name="Kono N."/>
            <person name="Nakamura H."/>
            <person name="Ohtoshi R."/>
            <person name="Moran D.A.P."/>
            <person name="Shinohara A."/>
            <person name="Yoshida Y."/>
            <person name="Fujiwara M."/>
            <person name="Mori M."/>
            <person name="Tomita M."/>
            <person name="Arakawa K."/>
        </authorList>
    </citation>
    <scope>NUCLEOTIDE SEQUENCE [LARGE SCALE GENOMIC DNA]</scope>
</reference>
<dbReference type="PROSITE" id="PS50879">
    <property type="entry name" value="RNASE_H_1"/>
    <property type="match status" value="1"/>
</dbReference>
<dbReference type="GO" id="GO:0004523">
    <property type="term" value="F:RNA-DNA hybrid ribonuclease activity"/>
    <property type="evidence" value="ECO:0007669"/>
    <property type="project" value="InterPro"/>
</dbReference>
<dbReference type="InterPro" id="IPR002156">
    <property type="entry name" value="RNaseH_domain"/>
</dbReference>
<evidence type="ECO:0000259" key="1">
    <source>
        <dbReference type="PROSITE" id="PS50879"/>
    </source>
</evidence>
<dbReference type="Proteomes" id="UP000499080">
    <property type="component" value="Unassembled WGS sequence"/>
</dbReference>
<accession>A0A4Y2DAQ8</accession>
<name>A0A4Y2DAQ8_ARAVE</name>
<feature type="domain" description="RNase H type-1" evidence="1">
    <location>
        <begin position="1"/>
        <end position="67"/>
    </location>
</feature>
<gene>
    <name evidence="2" type="ORF">AVEN_64335_1</name>
</gene>
<keyword evidence="3" id="KW-1185">Reference proteome</keyword>
<protein>
    <recommendedName>
        <fullName evidence="1">RNase H type-1 domain-containing protein</fullName>
    </recommendedName>
</protein>
<dbReference type="EMBL" id="BGPR01000323">
    <property type="protein sequence ID" value="GBM13118.1"/>
    <property type="molecule type" value="Genomic_DNA"/>
</dbReference>
<proteinExistence type="predicted"/>
<evidence type="ECO:0000313" key="3">
    <source>
        <dbReference type="Proteomes" id="UP000499080"/>
    </source>
</evidence>
<dbReference type="AlphaFoldDB" id="A0A4Y2DAQ8"/>
<dbReference type="Gene3D" id="3.30.420.10">
    <property type="entry name" value="Ribonuclease H-like superfamily/Ribonuclease H"/>
    <property type="match status" value="1"/>
</dbReference>
<comment type="caution">
    <text evidence="2">The sequence shown here is derived from an EMBL/GenBank/DDBJ whole genome shotgun (WGS) entry which is preliminary data.</text>
</comment>
<dbReference type="InterPro" id="IPR036397">
    <property type="entry name" value="RNaseH_sf"/>
</dbReference>
<dbReference type="SUPFAM" id="SSF53098">
    <property type="entry name" value="Ribonuclease H-like"/>
    <property type="match status" value="1"/>
</dbReference>
<sequence length="81" mass="8984">MAKCTNHTDSQSCLQALMAFQPISTITREILNTWSSLTIEVAISWVKGYSGVLRNEIADHLAMQATHGSTLNNNKHQDRSP</sequence>
<dbReference type="OrthoDB" id="6514389at2759"/>
<dbReference type="InterPro" id="IPR012337">
    <property type="entry name" value="RNaseH-like_sf"/>
</dbReference>